<feature type="transmembrane region" description="Helical" evidence="1">
    <location>
        <begin position="262"/>
        <end position="288"/>
    </location>
</feature>
<feature type="transmembrane region" description="Helical" evidence="1">
    <location>
        <begin position="228"/>
        <end position="250"/>
    </location>
</feature>
<feature type="domain" description="Glycosyltransferase 2-like" evidence="2">
    <location>
        <begin position="8"/>
        <end position="160"/>
    </location>
</feature>
<gene>
    <name evidence="3" type="ORF">BBC0122_017960</name>
</gene>
<dbReference type="EMBL" id="CP015625">
    <property type="protein sequence ID" value="AQT47895.1"/>
    <property type="molecule type" value="Genomic_DNA"/>
</dbReference>
<dbReference type="Proteomes" id="UP000189632">
    <property type="component" value="Chromosome"/>
</dbReference>
<name>A0A1U9MJ03_9HYPH</name>
<dbReference type="PANTHER" id="PTHR48090">
    <property type="entry name" value="UNDECAPRENYL-PHOSPHATE 4-DEOXY-4-FORMAMIDO-L-ARABINOSE TRANSFERASE-RELATED"/>
    <property type="match status" value="1"/>
</dbReference>
<sequence>MEKCSIAVVIPCYNEEITVKSVITDAKRYIKGATIYVYDNNSSDNTVKIAKEAGAIVRSEKRQGKGNVIKRAFRDLDEDVIMIVDGDSTYDLSIAQSAIDKFVDEKLDYMNIRRVSEAKESYPFGHRFGNKALTGAIQFIFGRQITDMLSGYKIFSHKFVKSFPISSNGFEIETEVTVHALEMNVALDEIEAPYGERPEGSESKLSTIKDGLLVGLTIIRLIQLERPFLFYSVVALLFWIISLAFGIPVITEYARSGLVPRLPTAVLAGFLGLLGAMSFMVALILDLVKKTRGDMKKLAYLAVK</sequence>
<evidence type="ECO:0000313" key="4">
    <source>
        <dbReference type="Proteomes" id="UP000189632"/>
    </source>
</evidence>
<evidence type="ECO:0000313" key="3">
    <source>
        <dbReference type="EMBL" id="AQT47895.1"/>
    </source>
</evidence>
<dbReference type="PANTHER" id="PTHR48090:SF7">
    <property type="entry name" value="RFBJ PROTEIN"/>
    <property type="match status" value="1"/>
</dbReference>
<keyword evidence="1" id="KW-1133">Transmembrane helix</keyword>
<keyword evidence="1" id="KW-0472">Membrane</keyword>
<dbReference type="OrthoDB" id="3177103at2"/>
<dbReference type="InterPro" id="IPR050256">
    <property type="entry name" value="Glycosyltransferase_2"/>
</dbReference>
<keyword evidence="1" id="KW-0812">Transmembrane</keyword>
<accession>A0A1U9MJ03</accession>
<organism evidence="3 4">
    <name type="scientific">Bartonella choladocola</name>
    <dbReference type="NCBI Taxonomy" id="2750995"/>
    <lineage>
        <taxon>Bacteria</taxon>
        <taxon>Pseudomonadati</taxon>
        <taxon>Pseudomonadota</taxon>
        <taxon>Alphaproteobacteria</taxon>
        <taxon>Hyphomicrobiales</taxon>
        <taxon>Bartonellaceae</taxon>
        <taxon>Bartonella</taxon>
    </lineage>
</organism>
<dbReference type="RefSeq" id="WP_077993274.1">
    <property type="nucleotide sequence ID" value="NZ_CP015625.1"/>
</dbReference>
<keyword evidence="4" id="KW-1185">Reference proteome</keyword>
<dbReference type="InterPro" id="IPR001173">
    <property type="entry name" value="Glyco_trans_2-like"/>
</dbReference>
<dbReference type="Pfam" id="PF00535">
    <property type="entry name" value="Glycos_transf_2"/>
    <property type="match status" value="1"/>
</dbReference>
<dbReference type="InterPro" id="IPR029044">
    <property type="entry name" value="Nucleotide-diphossugar_trans"/>
</dbReference>
<dbReference type="SUPFAM" id="SSF53448">
    <property type="entry name" value="Nucleotide-diphospho-sugar transferases"/>
    <property type="match status" value="1"/>
</dbReference>
<evidence type="ECO:0000259" key="2">
    <source>
        <dbReference type="Pfam" id="PF00535"/>
    </source>
</evidence>
<dbReference type="AlphaFoldDB" id="A0A1U9MJ03"/>
<evidence type="ECO:0000256" key="1">
    <source>
        <dbReference type="SAM" id="Phobius"/>
    </source>
</evidence>
<dbReference type="Gene3D" id="3.90.550.10">
    <property type="entry name" value="Spore Coat Polysaccharide Biosynthesis Protein SpsA, Chain A"/>
    <property type="match status" value="1"/>
</dbReference>
<dbReference type="CDD" id="cd04179">
    <property type="entry name" value="DPM_DPG-synthase_like"/>
    <property type="match status" value="1"/>
</dbReference>
<protein>
    <submittedName>
        <fullName evidence="3">Glycosyltransferase</fullName>
    </submittedName>
</protein>
<proteinExistence type="predicted"/>
<dbReference type="KEGG" id="bapi:BBC0122_017960"/>
<reference evidence="3 4" key="1">
    <citation type="submission" date="2016-11" db="EMBL/GenBank/DDBJ databases">
        <title>Comparative genomics of Bartonella apis.</title>
        <authorList>
            <person name="Engel P."/>
        </authorList>
    </citation>
    <scope>NUCLEOTIDE SEQUENCE [LARGE SCALE GENOMIC DNA]</scope>
    <source>
        <strain evidence="3 4">BBC0122</strain>
    </source>
</reference>